<dbReference type="InterPro" id="IPR057326">
    <property type="entry name" value="KR_dom"/>
</dbReference>
<sequence length="277" mass="29552">MEGFAGKVAVVTGAGSGIGQALSIELARSGAKLAISDVDTTGLAQTEEQLKAIGASVRTDQLDVTEREAFLTYADVVHENFGKVNQIYNNAGIAFAGDVEISHFKDIERVMDVDYWGVVNGTKAFLPYLISSGDGHIINVSSVLGLFSVPGQAAYNSAKFAVRGFTEALREEMMLARRPVKVTVVYPGGIKTAIARNATAAEGLDVSKMASRFDTWVAHTSPQHAARIILKAVHKKKARVLVGTDAKVADVVARFLGGAGYQRLFAQVASRLIPSQR</sequence>
<comment type="caution">
    <text evidence="5">The sequence shown here is derived from an EMBL/GenBank/DDBJ whole genome shotgun (WGS) entry which is preliminary data.</text>
</comment>
<evidence type="ECO:0000256" key="1">
    <source>
        <dbReference type="ARBA" id="ARBA00006484"/>
    </source>
</evidence>
<dbReference type="SMART" id="SM00822">
    <property type="entry name" value="PKS_KR"/>
    <property type="match status" value="1"/>
</dbReference>
<gene>
    <name evidence="5" type="ORF">MLPM_1094</name>
</gene>
<evidence type="ECO:0000313" key="5">
    <source>
        <dbReference type="EMBL" id="KJX75285.1"/>
    </source>
</evidence>
<accession>A0A0F4EUG7</accession>
<dbReference type="Pfam" id="PF00106">
    <property type="entry name" value="adh_short"/>
    <property type="match status" value="1"/>
</dbReference>
<evidence type="ECO:0000256" key="2">
    <source>
        <dbReference type="ARBA" id="ARBA00023002"/>
    </source>
</evidence>
<protein>
    <submittedName>
        <fullName evidence="5">Short chain alcohol dehydrogenase</fullName>
    </submittedName>
</protein>
<reference evidence="5 6" key="1">
    <citation type="journal article" date="2015" name="Proc. Natl. Acad. Sci. U.S.A.">
        <title>Insight into the evolution and origin of leprosy bacilli from the genome sequence of Mycobacterium lepromatosis.</title>
        <authorList>
            <person name="Singh P."/>
            <person name="Benjak A."/>
            <person name="Schuenemann V.J."/>
            <person name="Herbig A."/>
            <person name="Avanzi C."/>
            <person name="Busso P."/>
            <person name="Nieselt K."/>
            <person name="Krause J."/>
            <person name="Vera-Cabrera L."/>
            <person name="Cole S.T."/>
        </authorList>
    </citation>
    <scope>NUCLEOTIDE SEQUENCE [LARGE SCALE GENOMIC DNA]</scope>
    <source>
        <strain evidence="5 6">Mx1-22A</strain>
    </source>
</reference>
<proteinExistence type="inferred from homology"/>
<dbReference type="GO" id="GO:0016491">
    <property type="term" value="F:oxidoreductase activity"/>
    <property type="evidence" value="ECO:0007669"/>
    <property type="project" value="UniProtKB-KW"/>
</dbReference>
<dbReference type="InterPro" id="IPR002347">
    <property type="entry name" value="SDR_fam"/>
</dbReference>
<dbReference type="AlphaFoldDB" id="A0A0F4EUG7"/>
<dbReference type="PANTHER" id="PTHR44196:SF1">
    <property type="entry name" value="DEHYDROGENASE_REDUCTASE SDR FAMILY MEMBER 7B"/>
    <property type="match status" value="1"/>
</dbReference>
<comment type="similarity">
    <text evidence="1 3">Belongs to the short-chain dehydrogenases/reductases (SDR) family.</text>
</comment>
<name>A0A0F4EUG7_9MYCO</name>
<dbReference type="PROSITE" id="PS00061">
    <property type="entry name" value="ADH_SHORT"/>
    <property type="match status" value="1"/>
</dbReference>
<dbReference type="Gene3D" id="3.40.50.720">
    <property type="entry name" value="NAD(P)-binding Rossmann-like Domain"/>
    <property type="match status" value="1"/>
</dbReference>
<keyword evidence="2" id="KW-0560">Oxidoreductase</keyword>
<dbReference type="Proteomes" id="UP000053699">
    <property type="component" value="Unassembled WGS sequence"/>
</dbReference>
<dbReference type="EMBL" id="JRPY01000044">
    <property type="protein sequence ID" value="KJX75285.1"/>
    <property type="molecule type" value="Genomic_DNA"/>
</dbReference>
<dbReference type="PRINTS" id="PR00081">
    <property type="entry name" value="GDHRDH"/>
</dbReference>
<evidence type="ECO:0000313" key="6">
    <source>
        <dbReference type="Proteomes" id="UP000053699"/>
    </source>
</evidence>
<evidence type="ECO:0000256" key="3">
    <source>
        <dbReference type="RuleBase" id="RU000363"/>
    </source>
</evidence>
<dbReference type="GO" id="GO:0016020">
    <property type="term" value="C:membrane"/>
    <property type="evidence" value="ECO:0007669"/>
    <property type="project" value="TreeGrafter"/>
</dbReference>
<dbReference type="RefSeq" id="WP_045842900.1">
    <property type="nucleotide sequence ID" value="NZ_CP083405.1"/>
</dbReference>
<organism evidence="5 6">
    <name type="scientific">Mycobacterium lepromatosis</name>
    <dbReference type="NCBI Taxonomy" id="480418"/>
    <lineage>
        <taxon>Bacteria</taxon>
        <taxon>Bacillati</taxon>
        <taxon>Actinomycetota</taxon>
        <taxon>Actinomycetes</taxon>
        <taxon>Mycobacteriales</taxon>
        <taxon>Mycobacteriaceae</taxon>
        <taxon>Mycobacterium</taxon>
    </lineage>
</organism>
<dbReference type="SUPFAM" id="SSF51735">
    <property type="entry name" value="NAD(P)-binding Rossmann-fold domains"/>
    <property type="match status" value="1"/>
</dbReference>
<dbReference type="InterPro" id="IPR036291">
    <property type="entry name" value="NAD(P)-bd_dom_sf"/>
</dbReference>
<keyword evidence="6" id="KW-1185">Reference proteome</keyword>
<dbReference type="PANTHER" id="PTHR44196">
    <property type="entry name" value="DEHYDROGENASE/REDUCTASE SDR FAMILY MEMBER 7B"/>
    <property type="match status" value="1"/>
</dbReference>
<dbReference type="PRINTS" id="PR00080">
    <property type="entry name" value="SDRFAMILY"/>
</dbReference>
<feature type="domain" description="Ketoreductase" evidence="4">
    <location>
        <begin position="7"/>
        <end position="193"/>
    </location>
</feature>
<dbReference type="InterPro" id="IPR020904">
    <property type="entry name" value="Sc_DH/Rdtase_CS"/>
</dbReference>
<evidence type="ECO:0000259" key="4">
    <source>
        <dbReference type="SMART" id="SM00822"/>
    </source>
</evidence>
<dbReference type="OrthoDB" id="4690547at2"/>
<dbReference type="PATRIC" id="fig|480418.6.peg.2209"/>
<dbReference type="STRING" id="480418.GCA_000975265_00900"/>